<feature type="transmembrane region" description="Helical" evidence="2">
    <location>
        <begin position="375"/>
        <end position="396"/>
    </location>
</feature>
<dbReference type="Proteomes" id="UP001194580">
    <property type="component" value="Unassembled WGS sequence"/>
</dbReference>
<dbReference type="InterPro" id="IPR010308">
    <property type="entry name" value="TRP_C"/>
</dbReference>
<evidence type="ECO:0000313" key="5">
    <source>
        <dbReference type="Proteomes" id="UP001194580"/>
    </source>
</evidence>
<feature type="transmembrane region" description="Helical" evidence="2">
    <location>
        <begin position="543"/>
        <end position="565"/>
    </location>
</feature>
<dbReference type="PANTHER" id="PTHR31145:SF6">
    <property type="entry name" value="INTEGRAL MEMBRANE PROTEIN (AFU_ORTHOLOGUE AFUA_7G01610)"/>
    <property type="match status" value="1"/>
</dbReference>
<dbReference type="InterPro" id="IPR040241">
    <property type="entry name" value="TRP_Flc/Pkd2-like"/>
</dbReference>
<feature type="transmembrane region" description="Helical" evidence="2">
    <location>
        <begin position="402"/>
        <end position="426"/>
    </location>
</feature>
<organism evidence="4 5">
    <name type="scientific">Linnemannia exigua</name>
    <dbReference type="NCBI Taxonomy" id="604196"/>
    <lineage>
        <taxon>Eukaryota</taxon>
        <taxon>Fungi</taxon>
        <taxon>Fungi incertae sedis</taxon>
        <taxon>Mucoromycota</taxon>
        <taxon>Mortierellomycotina</taxon>
        <taxon>Mortierellomycetes</taxon>
        <taxon>Mortierellales</taxon>
        <taxon>Mortierellaceae</taxon>
        <taxon>Linnemannia</taxon>
    </lineage>
</organism>
<feature type="domain" description="TRP C-terminal" evidence="3">
    <location>
        <begin position="55"/>
        <end position="576"/>
    </location>
</feature>
<feature type="transmembrane region" description="Helical" evidence="2">
    <location>
        <begin position="333"/>
        <end position="354"/>
    </location>
</feature>
<dbReference type="AlphaFoldDB" id="A0AAD4D1C0"/>
<feature type="region of interest" description="Disordered" evidence="1">
    <location>
        <begin position="636"/>
        <end position="659"/>
    </location>
</feature>
<evidence type="ECO:0000313" key="4">
    <source>
        <dbReference type="EMBL" id="KAG0252982.1"/>
    </source>
</evidence>
<dbReference type="PANTHER" id="PTHR31145">
    <property type="entry name" value="INTEGRAL MEMBRANE PROTEIN (AFU_ORTHOLOGUE AFUA_7G01610)"/>
    <property type="match status" value="1"/>
</dbReference>
<accession>A0AAD4D1C0</accession>
<dbReference type="Pfam" id="PF06011">
    <property type="entry name" value="TRP"/>
    <property type="match status" value="1"/>
</dbReference>
<feature type="region of interest" description="Disordered" evidence="1">
    <location>
        <begin position="200"/>
        <end position="283"/>
    </location>
</feature>
<dbReference type="GO" id="GO:0016020">
    <property type="term" value="C:membrane"/>
    <property type="evidence" value="ECO:0007669"/>
    <property type="project" value="TreeGrafter"/>
</dbReference>
<evidence type="ECO:0000256" key="2">
    <source>
        <dbReference type="SAM" id="Phobius"/>
    </source>
</evidence>
<feature type="compositionally biased region" description="Low complexity" evidence="1">
    <location>
        <begin position="221"/>
        <end position="283"/>
    </location>
</feature>
<sequence>MVTLRIMAANNQPVVCVAVLLEQTMPKVNTAVSYLPLALATYSAGISLTSIAMRAAVSGSGFLSAVASYGLFATSEVISVHTPGFFDIIFYTQFMLMTGQLSLNYPSFYSTFTALFHWSFLEFRSSFAGHGPDNATFVLTYGGAGSVNQDKSSPFSDNSFAKRYLPMDWQGESAMSDLLHSVQAEMPITKTTHALAAATTTTFPGLRRRQEATPNDTTGGPSTATDSTSIPTSSTPLPSASPDTSTKPTSSTTSSSKTTTKSSPGTTTTTPTSTIPTPTTTQVSVNPIINDPFNINNRNFTQYNVSRFGMEAYAAAIGAYPADLFLCTLINTVLAGGVSLFLSTIALVVAWCGTKEGRQKGRTLQHAFDFVAGNVIRVWLLLFTPLALSAMFQLTLSGGTVMMAIAASSLLVFTVGASIFFTWRILRAASEDTHLEDFGLLLKYGALYNTLAEEGTLFFLVNLLVRFLWGLSVAMLSAYGIAQVAVLMVVELGYMMVIGVKWPFSDSGDNKFHLLLSVVKILVTGCSIPYIKELNTSPKTRQIFGYVQMGLHLSVFVVIFALALWNTIQVCMFWQSRHTFSWQGPTKNYDFADNAEADHEWVHTGRPASHRPASHLPDSSLVDLAKTRHYTVEPYFASTGDSGQGTLRPHPDERAFGQR</sequence>
<protein>
    <recommendedName>
        <fullName evidence="3">TRP C-terminal domain-containing protein</fullName>
    </recommendedName>
</protein>
<feature type="transmembrane region" description="Helical" evidence="2">
    <location>
        <begin position="512"/>
        <end position="531"/>
    </location>
</feature>
<keyword evidence="2" id="KW-0472">Membrane</keyword>
<proteinExistence type="predicted"/>
<comment type="caution">
    <text evidence="4">The sequence shown here is derived from an EMBL/GenBank/DDBJ whole genome shotgun (WGS) entry which is preliminary data.</text>
</comment>
<evidence type="ECO:0000259" key="3">
    <source>
        <dbReference type="Pfam" id="PF06011"/>
    </source>
</evidence>
<keyword evidence="5" id="KW-1185">Reference proteome</keyword>
<keyword evidence="2" id="KW-1133">Transmembrane helix</keyword>
<evidence type="ECO:0000256" key="1">
    <source>
        <dbReference type="SAM" id="MobiDB-lite"/>
    </source>
</evidence>
<reference evidence="4" key="1">
    <citation type="journal article" date="2020" name="Fungal Divers.">
        <title>Resolving the Mortierellaceae phylogeny through synthesis of multi-gene phylogenetics and phylogenomics.</title>
        <authorList>
            <person name="Vandepol N."/>
            <person name="Liber J."/>
            <person name="Desiro A."/>
            <person name="Na H."/>
            <person name="Kennedy M."/>
            <person name="Barry K."/>
            <person name="Grigoriev I.V."/>
            <person name="Miller A.N."/>
            <person name="O'Donnell K."/>
            <person name="Stajich J.E."/>
            <person name="Bonito G."/>
        </authorList>
    </citation>
    <scope>NUCLEOTIDE SEQUENCE</scope>
    <source>
        <strain evidence="4">NRRL 28262</strain>
    </source>
</reference>
<name>A0AAD4D1C0_9FUNG</name>
<gene>
    <name evidence="4" type="ORF">BGZ95_006478</name>
</gene>
<feature type="non-terminal residue" evidence="4">
    <location>
        <position position="1"/>
    </location>
</feature>
<feature type="compositionally biased region" description="Basic and acidic residues" evidence="1">
    <location>
        <begin position="649"/>
        <end position="659"/>
    </location>
</feature>
<dbReference type="EMBL" id="JAAAIL010003014">
    <property type="protein sequence ID" value="KAG0252982.1"/>
    <property type="molecule type" value="Genomic_DNA"/>
</dbReference>
<dbReference type="GO" id="GO:0055085">
    <property type="term" value="P:transmembrane transport"/>
    <property type="evidence" value="ECO:0007669"/>
    <property type="project" value="TreeGrafter"/>
</dbReference>
<keyword evidence="2" id="KW-0812">Transmembrane</keyword>